<dbReference type="GO" id="GO:0098719">
    <property type="term" value="P:sodium ion import across plasma membrane"/>
    <property type="evidence" value="ECO:0007669"/>
    <property type="project" value="TreeGrafter"/>
</dbReference>
<dbReference type="InterPro" id="IPR006153">
    <property type="entry name" value="Cation/H_exchanger_TM"/>
</dbReference>
<organism evidence="12 13">
    <name type="scientific">Tetrahymena thermophila (strain SB210)</name>
    <dbReference type="NCBI Taxonomy" id="312017"/>
    <lineage>
        <taxon>Eukaryota</taxon>
        <taxon>Sar</taxon>
        <taxon>Alveolata</taxon>
        <taxon>Ciliophora</taxon>
        <taxon>Intramacronucleata</taxon>
        <taxon>Oligohymenophorea</taxon>
        <taxon>Hymenostomatida</taxon>
        <taxon>Tetrahymenina</taxon>
        <taxon>Tetrahymenidae</taxon>
        <taxon>Tetrahymena</taxon>
    </lineage>
</organism>
<dbReference type="GeneID" id="7831690"/>
<feature type="transmembrane region" description="Helical" evidence="10">
    <location>
        <begin position="406"/>
        <end position="425"/>
    </location>
</feature>
<feature type="transmembrane region" description="Helical" evidence="10">
    <location>
        <begin position="33"/>
        <end position="53"/>
    </location>
</feature>
<dbReference type="Proteomes" id="UP000009168">
    <property type="component" value="Unassembled WGS sequence"/>
</dbReference>
<dbReference type="PANTHER" id="PTHR10110:SF187">
    <property type="entry name" value="SODIUM_HYDROGEN EXCHANGER"/>
    <property type="match status" value="1"/>
</dbReference>
<dbReference type="PRINTS" id="PR01084">
    <property type="entry name" value="NAHEXCHNGR"/>
</dbReference>
<evidence type="ECO:0000313" key="13">
    <source>
        <dbReference type="Proteomes" id="UP000009168"/>
    </source>
</evidence>
<dbReference type="Pfam" id="PF00999">
    <property type="entry name" value="Na_H_Exchanger"/>
    <property type="match status" value="1"/>
</dbReference>
<feature type="transmembrane region" description="Helical" evidence="10">
    <location>
        <begin position="313"/>
        <end position="330"/>
    </location>
</feature>
<feature type="transmembrane region" description="Helical" evidence="10">
    <location>
        <begin position="246"/>
        <end position="266"/>
    </location>
</feature>
<dbReference type="OrthoDB" id="196264at2759"/>
<evidence type="ECO:0000256" key="4">
    <source>
        <dbReference type="ARBA" id="ARBA00022989"/>
    </source>
</evidence>
<keyword evidence="5" id="KW-0915">Sodium</keyword>
<sequence>MNDNFGIGAFLVVLIIIIQSILGSYFSQKNVRYFHETGIAIVLGMVVSIFAYFALDYQVKLEKRIFVYIFLPAIVFAEGYSLKKKIFFNNMTYILIYGFLGTIITFSFLVVSMNFLCNNDLIVIERGNKNLIDDPNVGTDPKLNSKEIILFSAALSSKDSFLASTMINHHAYPTLFHIVFGEGIMNDATSLILFESFESLIEHESNFTWSTVPNVFIVFLISLTLSILSGTFFGILCTLILKHMPFLNQTVIHEILIIFMCSYSGYCIIEYFHLSGIISLLFSGFIIGYYGFHNMSDKAKICANVTFQTISCGAENFLFAFVGFTTFSFYKNAWSFSLIGWILLILVVSRLFQVFVMSAIFRLFYRKTPFLVKLREQVVICFTGMSRGILGFILMDQVESKEYKDLLNSTMIGVLIITTLLFGLINPKLIDCVLPPPKHHENESHVDHEHKHALESNQKKETQNQNENQQIIEVYKLSSAQTEKPLPIKCEDIQMRKIQTEKVNILTENIYNNLQTEENILDTDYFILKKQKIEILLSNQYNQYYEKLFISKIYFNFSRINEKYLKPFLIRDYKSKLDEFIISNRLFKEDRIQLTRPVGQNKNQVFIQNSLKKLKTAIKMAESQRYSIESKRSSQINHQPELLNLKDREQLYTDIQINQHQVNTEPQENNNKEQQYMYTQYSNDEKQNLNLQQDIFNKQLKKQ</sequence>
<feature type="transmembrane region" description="Helical" evidence="10">
    <location>
        <begin position="65"/>
        <end position="82"/>
    </location>
</feature>
<dbReference type="GO" id="GO:0051453">
    <property type="term" value="P:regulation of intracellular pH"/>
    <property type="evidence" value="ECO:0007669"/>
    <property type="project" value="TreeGrafter"/>
</dbReference>
<comment type="subcellular location">
    <subcellularLocation>
        <location evidence="1">Membrane</location>
        <topology evidence="1">Multi-pass membrane protein</topology>
    </subcellularLocation>
</comment>
<evidence type="ECO:0000256" key="8">
    <source>
        <dbReference type="ARBA" id="ARBA00023201"/>
    </source>
</evidence>
<evidence type="ECO:0000256" key="1">
    <source>
        <dbReference type="ARBA" id="ARBA00004141"/>
    </source>
</evidence>
<dbReference type="RefSeq" id="XP_001029458.2">
    <property type="nucleotide sequence ID" value="XM_001029458.2"/>
</dbReference>
<dbReference type="GO" id="GO:0015385">
    <property type="term" value="F:sodium:proton antiporter activity"/>
    <property type="evidence" value="ECO:0007669"/>
    <property type="project" value="InterPro"/>
</dbReference>
<evidence type="ECO:0000259" key="11">
    <source>
        <dbReference type="Pfam" id="PF00999"/>
    </source>
</evidence>
<feature type="transmembrane region" description="Helical" evidence="10">
    <location>
        <begin position="6"/>
        <end position="26"/>
    </location>
</feature>
<evidence type="ECO:0000256" key="3">
    <source>
        <dbReference type="ARBA" id="ARBA00022692"/>
    </source>
</evidence>
<dbReference type="EMBL" id="GG662541">
    <property type="protein sequence ID" value="EAR81795.2"/>
    <property type="molecule type" value="Genomic_DNA"/>
</dbReference>
<evidence type="ECO:0000256" key="2">
    <source>
        <dbReference type="ARBA" id="ARBA00022448"/>
    </source>
</evidence>
<protein>
    <submittedName>
        <fullName evidence="12">Transporter/monovalent cation:proton antiporter-1 (CPA1) family protein</fullName>
    </submittedName>
</protein>
<feature type="region of interest" description="Disordered" evidence="9">
    <location>
        <begin position="440"/>
        <end position="465"/>
    </location>
</feature>
<feature type="domain" description="Cation/H+ exchanger transmembrane" evidence="11">
    <location>
        <begin position="31"/>
        <end position="425"/>
    </location>
</feature>
<feature type="transmembrane region" description="Helical" evidence="10">
    <location>
        <begin position="215"/>
        <end position="239"/>
    </location>
</feature>
<feature type="transmembrane region" description="Helical" evidence="10">
    <location>
        <begin position="94"/>
        <end position="116"/>
    </location>
</feature>
<evidence type="ECO:0000313" key="12">
    <source>
        <dbReference type="EMBL" id="EAR81795.2"/>
    </source>
</evidence>
<name>Q228S7_TETTS</name>
<feature type="transmembrane region" description="Helical" evidence="10">
    <location>
        <begin position="272"/>
        <end position="292"/>
    </location>
</feature>
<keyword evidence="4 10" id="KW-1133">Transmembrane helix</keyword>
<keyword evidence="13" id="KW-1185">Reference proteome</keyword>
<dbReference type="AlphaFoldDB" id="Q228S7"/>
<dbReference type="GO" id="GO:0015386">
    <property type="term" value="F:potassium:proton antiporter activity"/>
    <property type="evidence" value="ECO:0007669"/>
    <property type="project" value="TreeGrafter"/>
</dbReference>
<reference evidence="13" key="1">
    <citation type="journal article" date="2006" name="PLoS Biol.">
        <title>Macronuclear genome sequence of the ciliate Tetrahymena thermophila, a model eukaryote.</title>
        <authorList>
            <person name="Eisen J.A."/>
            <person name="Coyne R.S."/>
            <person name="Wu M."/>
            <person name="Wu D."/>
            <person name="Thiagarajan M."/>
            <person name="Wortman J.R."/>
            <person name="Badger J.H."/>
            <person name="Ren Q."/>
            <person name="Amedeo P."/>
            <person name="Jones K.M."/>
            <person name="Tallon L.J."/>
            <person name="Delcher A.L."/>
            <person name="Salzberg S.L."/>
            <person name="Silva J.C."/>
            <person name="Haas B.J."/>
            <person name="Majoros W.H."/>
            <person name="Farzad M."/>
            <person name="Carlton J.M."/>
            <person name="Smith R.K. Jr."/>
            <person name="Garg J."/>
            <person name="Pearlman R.E."/>
            <person name="Karrer K.M."/>
            <person name="Sun L."/>
            <person name="Manning G."/>
            <person name="Elde N.C."/>
            <person name="Turkewitz A.P."/>
            <person name="Asai D.J."/>
            <person name="Wilkes D.E."/>
            <person name="Wang Y."/>
            <person name="Cai H."/>
            <person name="Collins K."/>
            <person name="Stewart B.A."/>
            <person name="Lee S.R."/>
            <person name="Wilamowska K."/>
            <person name="Weinberg Z."/>
            <person name="Ruzzo W.L."/>
            <person name="Wloga D."/>
            <person name="Gaertig J."/>
            <person name="Frankel J."/>
            <person name="Tsao C.-C."/>
            <person name="Gorovsky M.A."/>
            <person name="Keeling P.J."/>
            <person name="Waller R.F."/>
            <person name="Patron N.J."/>
            <person name="Cherry J.M."/>
            <person name="Stover N.A."/>
            <person name="Krieger C.J."/>
            <person name="del Toro C."/>
            <person name="Ryder H.F."/>
            <person name="Williamson S.C."/>
            <person name="Barbeau R.A."/>
            <person name="Hamilton E.P."/>
            <person name="Orias E."/>
        </authorList>
    </citation>
    <scope>NUCLEOTIDE SEQUENCE [LARGE SCALE GENOMIC DNA]</scope>
    <source>
        <strain evidence="13">SB210</strain>
    </source>
</reference>
<keyword evidence="2" id="KW-0813">Transport</keyword>
<proteinExistence type="predicted"/>
<evidence type="ECO:0000256" key="6">
    <source>
        <dbReference type="ARBA" id="ARBA00023065"/>
    </source>
</evidence>
<keyword evidence="8" id="KW-0739">Sodium transport</keyword>
<feature type="compositionally biased region" description="Basic and acidic residues" evidence="9">
    <location>
        <begin position="440"/>
        <end position="462"/>
    </location>
</feature>
<dbReference type="InterPro" id="IPR004709">
    <property type="entry name" value="NaH_exchanger"/>
</dbReference>
<dbReference type="KEGG" id="tet:TTHERM_01500990"/>
<evidence type="ECO:0000256" key="7">
    <source>
        <dbReference type="ARBA" id="ARBA00023136"/>
    </source>
</evidence>
<keyword evidence="6" id="KW-0406">Ion transport</keyword>
<keyword evidence="7 10" id="KW-0472">Membrane</keyword>
<dbReference type="HOGENOM" id="CLU_757580_0_0_1"/>
<dbReference type="InterPro" id="IPR018422">
    <property type="entry name" value="Cation/H_exchanger_CPA1"/>
</dbReference>
<evidence type="ECO:0000256" key="9">
    <source>
        <dbReference type="SAM" id="MobiDB-lite"/>
    </source>
</evidence>
<dbReference type="InParanoid" id="Q228S7"/>
<dbReference type="Gene3D" id="6.10.140.1330">
    <property type="match status" value="1"/>
</dbReference>
<evidence type="ECO:0000256" key="10">
    <source>
        <dbReference type="SAM" id="Phobius"/>
    </source>
</evidence>
<dbReference type="PANTHER" id="PTHR10110">
    <property type="entry name" value="SODIUM/HYDROGEN EXCHANGER"/>
    <property type="match status" value="1"/>
</dbReference>
<keyword evidence="3 10" id="KW-0812">Transmembrane</keyword>
<feature type="transmembrane region" description="Helical" evidence="10">
    <location>
        <begin position="336"/>
        <end position="365"/>
    </location>
</feature>
<dbReference type="GO" id="GO:0005886">
    <property type="term" value="C:plasma membrane"/>
    <property type="evidence" value="ECO:0007669"/>
    <property type="project" value="TreeGrafter"/>
</dbReference>
<evidence type="ECO:0000256" key="5">
    <source>
        <dbReference type="ARBA" id="ARBA00023053"/>
    </source>
</evidence>
<gene>
    <name evidence="12" type="ORF">TTHERM_01500990</name>
</gene>
<accession>Q228S7</accession>